<proteinExistence type="predicted"/>
<sequence length="248" mass="26291">MGVSLPRPRKAPCGSVAVLRLHLKGGVLLLLCVADRRALWSGSEVFVAARPSFFASSSVFGISVSPSPGVSSTALARKGKCGTGQKSSSRIGREVSAVTCLMACSSAPTPVLLLVNRNLDLDRTLRDIKANVLSRYCACTASQKRANRCATQKAYPNVSPALGERPHLGCGTAFTKRMPAHGDRRAARSAQAPRPRPCEPRAAQCSTRRRRLNRPAVQASQSASIGLERADGALGETAGACRSQLQKR</sequence>
<gene>
    <name evidence="1" type="ORF">HPB50_018465</name>
</gene>
<evidence type="ECO:0000313" key="2">
    <source>
        <dbReference type="Proteomes" id="UP000821845"/>
    </source>
</evidence>
<comment type="caution">
    <text evidence="1">The sequence shown here is derived from an EMBL/GenBank/DDBJ whole genome shotgun (WGS) entry which is preliminary data.</text>
</comment>
<dbReference type="Proteomes" id="UP000821845">
    <property type="component" value="Chromosome 1"/>
</dbReference>
<organism evidence="1 2">
    <name type="scientific">Hyalomma asiaticum</name>
    <name type="common">Tick</name>
    <dbReference type="NCBI Taxonomy" id="266040"/>
    <lineage>
        <taxon>Eukaryota</taxon>
        <taxon>Metazoa</taxon>
        <taxon>Ecdysozoa</taxon>
        <taxon>Arthropoda</taxon>
        <taxon>Chelicerata</taxon>
        <taxon>Arachnida</taxon>
        <taxon>Acari</taxon>
        <taxon>Parasitiformes</taxon>
        <taxon>Ixodida</taxon>
        <taxon>Ixodoidea</taxon>
        <taxon>Ixodidae</taxon>
        <taxon>Hyalomminae</taxon>
        <taxon>Hyalomma</taxon>
    </lineage>
</organism>
<keyword evidence="2" id="KW-1185">Reference proteome</keyword>
<protein>
    <submittedName>
        <fullName evidence="1">Uncharacterized protein</fullName>
    </submittedName>
</protein>
<accession>A0ACB7TMH4</accession>
<evidence type="ECO:0000313" key="1">
    <source>
        <dbReference type="EMBL" id="KAH6947339.1"/>
    </source>
</evidence>
<dbReference type="EMBL" id="CM023481">
    <property type="protein sequence ID" value="KAH6947339.1"/>
    <property type="molecule type" value="Genomic_DNA"/>
</dbReference>
<reference evidence="1" key="1">
    <citation type="submission" date="2020-05" db="EMBL/GenBank/DDBJ databases">
        <title>Large-scale comparative analyses of tick genomes elucidate their genetic diversity and vector capacities.</title>
        <authorList>
            <person name="Jia N."/>
            <person name="Wang J."/>
            <person name="Shi W."/>
            <person name="Du L."/>
            <person name="Sun Y."/>
            <person name="Zhan W."/>
            <person name="Jiang J."/>
            <person name="Wang Q."/>
            <person name="Zhang B."/>
            <person name="Ji P."/>
            <person name="Sakyi L.B."/>
            <person name="Cui X."/>
            <person name="Yuan T."/>
            <person name="Jiang B."/>
            <person name="Yang W."/>
            <person name="Lam T.T.-Y."/>
            <person name="Chang Q."/>
            <person name="Ding S."/>
            <person name="Wang X."/>
            <person name="Zhu J."/>
            <person name="Ruan X."/>
            <person name="Zhao L."/>
            <person name="Wei J."/>
            <person name="Que T."/>
            <person name="Du C."/>
            <person name="Cheng J."/>
            <person name="Dai P."/>
            <person name="Han X."/>
            <person name="Huang E."/>
            <person name="Gao Y."/>
            <person name="Liu J."/>
            <person name="Shao H."/>
            <person name="Ye R."/>
            <person name="Li L."/>
            <person name="Wei W."/>
            <person name="Wang X."/>
            <person name="Wang C."/>
            <person name="Yang T."/>
            <person name="Huo Q."/>
            <person name="Li W."/>
            <person name="Guo W."/>
            <person name="Chen H."/>
            <person name="Zhou L."/>
            <person name="Ni X."/>
            <person name="Tian J."/>
            <person name="Zhou Y."/>
            <person name="Sheng Y."/>
            <person name="Liu T."/>
            <person name="Pan Y."/>
            <person name="Xia L."/>
            <person name="Li J."/>
            <person name="Zhao F."/>
            <person name="Cao W."/>
        </authorList>
    </citation>
    <scope>NUCLEOTIDE SEQUENCE</scope>
    <source>
        <strain evidence="1">Hyas-2018</strain>
    </source>
</reference>
<name>A0ACB7TMH4_HYAAI</name>